<evidence type="ECO:0000313" key="2">
    <source>
        <dbReference type="EMBL" id="GIY25010.1"/>
    </source>
</evidence>
<dbReference type="EMBL" id="BPLQ01006758">
    <property type="protein sequence ID" value="GIY25010.1"/>
    <property type="molecule type" value="Genomic_DNA"/>
</dbReference>
<dbReference type="AlphaFoldDB" id="A0AAV4RXJ8"/>
<gene>
    <name evidence="2" type="ORF">CDAR_230521</name>
</gene>
<protein>
    <submittedName>
        <fullName evidence="2">Uncharacterized protein</fullName>
    </submittedName>
</protein>
<reference evidence="2 3" key="1">
    <citation type="submission" date="2021-06" db="EMBL/GenBank/DDBJ databases">
        <title>Caerostris darwini draft genome.</title>
        <authorList>
            <person name="Kono N."/>
            <person name="Arakawa K."/>
        </authorList>
    </citation>
    <scope>NUCLEOTIDE SEQUENCE [LARGE SCALE GENOMIC DNA]</scope>
</reference>
<sequence length="118" mass="13840">MTSPSYQTPNRIFLQNGQALMLSQNHSFARVSECLRNWQREKEVLLHFSHFVQHLLNLLEARKKRKHPEGSSTFLNSGEHKRFLHLSREDARMEHTGITSEPSIEELRSKSNFNPNLE</sequence>
<evidence type="ECO:0000313" key="3">
    <source>
        <dbReference type="Proteomes" id="UP001054837"/>
    </source>
</evidence>
<evidence type="ECO:0000256" key="1">
    <source>
        <dbReference type="SAM" id="MobiDB-lite"/>
    </source>
</evidence>
<proteinExistence type="predicted"/>
<dbReference type="Proteomes" id="UP001054837">
    <property type="component" value="Unassembled WGS sequence"/>
</dbReference>
<accession>A0AAV4RXJ8</accession>
<comment type="caution">
    <text evidence="2">The sequence shown here is derived from an EMBL/GenBank/DDBJ whole genome shotgun (WGS) entry which is preliminary data.</text>
</comment>
<keyword evidence="3" id="KW-1185">Reference proteome</keyword>
<feature type="region of interest" description="Disordered" evidence="1">
    <location>
        <begin position="87"/>
        <end position="118"/>
    </location>
</feature>
<organism evidence="2 3">
    <name type="scientific">Caerostris darwini</name>
    <dbReference type="NCBI Taxonomy" id="1538125"/>
    <lineage>
        <taxon>Eukaryota</taxon>
        <taxon>Metazoa</taxon>
        <taxon>Ecdysozoa</taxon>
        <taxon>Arthropoda</taxon>
        <taxon>Chelicerata</taxon>
        <taxon>Arachnida</taxon>
        <taxon>Araneae</taxon>
        <taxon>Araneomorphae</taxon>
        <taxon>Entelegynae</taxon>
        <taxon>Araneoidea</taxon>
        <taxon>Araneidae</taxon>
        <taxon>Caerostris</taxon>
    </lineage>
</organism>
<name>A0AAV4RXJ8_9ARAC</name>